<dbReference type="RefSeq" id="WP_320005348.1">
    <property type="nucleotide sequence ID" value="NZ_JAUHJS010000008.1"/>
</dbReference>
<dbReference type="InterPro" id="IPR000432">
    <property type="entry name" value="DNA_mismatch_repair_MutS_C"/>
</dbReference>
<dbReference type="InterPro" id="IPR045076">
    <property type="entry name" value="MutS"/>
</dbReference>
<evidence type="ECO:0000256" key="1">
    <source>
        <dbReference type="ARBA" id="ARBA00022741"/>
    </source>
</evidence>
<reference evidence="6" key="1">
    <citation type="submission" date="2023-06" db="EMBL/GenBank/DDBJ databases">
        <title>Cytophagales bacterium Strain LB-30, isolated from soil.</title>
        <authorList>
            <person name="Liu B."/>
        </authorList>
    </citation>
    <scope>NUCLEOTIDE SEQUENCE</scope>
    <source>
        <strain evidence="6">LB-30</strain>
    </source>
</reference>
<dbReference type="Pfam" id="PF00488">
    <property type="entry name" value="MutS_V"/>
    <property type="match status" value="1"/>
</dbReference>
<evidence type="ECO:0000313" key="7">
    <source>
        <dbReference type="Proteomes" id="UP001168552"/>
    </source>
</evidence>
<dbReference type="EMBL" id="JAUHJS010000008">
    <property type="protein sequence ID" value="MDN4166812.1"/>
    <property type="molecule type" value="Genomic_DNA"/>
</dbReference>
<evidence type="ECO:0000259" key="5">
    <source>
        <dbReference type="SMART" id="SM00534"/>
    </source>
</evidence>
<feature type="transmembrane region" description="Helical" evidence="4">
    <location>
        <begin position="51"/>
        <end position="70"/>
    </location>
</feature>
<keyword evidence="4" id="KW-1133">Transmembrane helix</keyword>
<dbReference type="Gene3D" id="3.40.50.300">
    <property type="entry name" value="P-loop containing nucleotide triphosphate hydrolases"/>
    <property type="match status" value="1"/>
</dbReference>
<keyword evidence="7" id="KW-1185">Reference proteome</keyword>
<keyword evidence="1" id="KW-0547">Nucleotide-binding</keyword>
<dbReference type="Gene3D" id="1.10.1420.10">
    <property type="match status" value="1"/>
</dbReference>
<keyword evidence="4" id="KW-0472">Membrane</keyword>
<keyword evidence="3" id="KW-0238">DNA-binding</keyword>
<dbReference type="PANTHER" id="PTHR11361">
    <property type="entry name" value="DNA MISMATCH REPAIR PROTEIN MUTS FAMILY MEMBER"/>
    <property type="match status" value="1"/>
</dbReference>
<keyword evidence="4" id="KW-0812">Transmembrane</keyword>
<comment type="caution">
    <text evidence="6">The sequence shown here is derived from an EMBL/GenBank/DDBJ whole genome shotgun (WGS) entry which is preliminary data.</text>
</comment>
<evidence type="ECO:0000313" key="6">
    <source>
        <dbReference type="EMBL" id="MDN4166812.1"/>
    </source>
</evidence>
<evidence type="ECO:0000256" key="2">
    <source>
        <dbReference type="ARBA" id="ARBA00022840"/>
    </source>
</evidence>
<dbReference type="InterPro" id="IPR036187">
    <property type="entry name" value="DNA_mismatch_repair_MutS_sf"/>
</dbReference>
<dbReference type="SUPFAM" id="SSF48334">
    <property type="entry name" value="DNA repair protein MutS, domain III"/>
    <property type="match status" value="1"/>
</dbReference>
<proteinExistence type="predicted"/>
<dbReference type="PANTHER" id="PTHR11361:SF99">
    <property type="entry name" value="DNA MISMATCH REPAIR PROTEIN"/>
    <property type="match status" value="1"/>
</dbReference>
<dbReference type="SMART" id="SM00534">
    <property type="entry name" value="MUTSac"/>
    <property type="match status" value="1"/>
</dbReference>
<keyword evidence="2" id="KW-0067">ATP-binding</keyword>
<feature type="domain" description="DNA mismatch repair proteins mutS family" evidence="5">
    <location>
        <begin position="412"/>
        <end position="583"/>
    </location>
</feature>
<dbReference type="SUPFAM" id="SSF52540">
    <property type="entry name" value="P-loop containing nucleoside triphosphate hydrolases"/>
    <property type="match status" value="1"/>
</dbReference>
<dbReference type="InterPro" id="IPR027417">
    <property type="entry name" value="P-loop_NTPase"/>
</dbReference>
<gene>
    <name evidence="6" type="ORF">QWY31_14970</name>
</gene>
<evidence type="ECO:0000256" key="3">
    <source>
        <dbReference type="ARBA" id="ARBA00023125"/>
    </source>
</evidence>
<dbReference type="Proteomes" id="UP001168552">
    <property type="component" value="Unassembled WGS sequence"/>
</dbReference>
<evidence type="ECO:0000256" key="4">
    <source>
        <dbReference type="SAM" id="Phobius"/>
    </source>
</evidence>
<feature type="transmembrane region" description="Helical" evidence="4">
    <location>
        <begin position="23"/>
        <end position="45"/>
    </location>
</feature>
<feature type="transmembrane region" description="Helical" evidence="4">
    <location>
        <begin position="234"/>
        <end position="254"/>
    </location>
</feature>
<protein>
    <recommendedName>
        <fullName evidence="5">DNA mismatch repair proteins mutS family domain-containing protein</fullName>
    </recommendedName>
</protein>
<organism evidence="6 7">
    <name type="scientific">Shiella aurantiaca</name>
    <dbReference type="NCBI Taxonomy" id="3058365"/>
    <lineage>
        <taxon>Bacteria</taxon>
        <taxon>Pseudomonadati</taxon>
        <taxon>Bacteroidota</taxon>
        <taxon>Cytophagia</taxon>
        <taxon>Cytophagales</taxon>
        <taxon>Shiellaceae</taxon>
        <taxon>Shiella</taxon>
    </lineage>
</organism>
<accession>A0ABT8F8J9</accession>
<sequence>MITTYTSRLATFQQQQQQLERQLTLLASLRLAFFLGMAFALYLYLAKGISLMLPISLLSLLAFLFFLFRFQKTKREKQKTEKLIALCQLELAQLQKGHLQVPDGKEYQDAKHRYTSDLDVFGSSSLFQLLNRTSSKSGSERLAELLKNPHDSSEKIEAYQQAVRELGPKVDFRQQYWAEGQLNTETAKERREIEEWLQEPPQFITSSLFTILRFTIPLLNTGLVILTIQSERLLFIGLALVISMLSMSVFFKHIQAFHAKVSRKKSQLDTYASLSRLIEKESFQSENLAHIVQELRDAQKAFQQLSTASSLFDQRLNILANMALNGLFLFDFQFIAYLEKWKNKHREQALGWIQHLAELEVYTSLATYHYNYPHYCFSKIHGENALVMENLSHPLILSETCVPNSLSFGNPDQFLLITGSNMSGKSTFLRSVGTSLILAQIGAPVPATRFETPIIRVMSSMRISDSLNDHVSYFYAELLRLQSIVEALDRGEYVFVLLDEILKGTNSEDKLEGSRRLIRKFLSYKGLGMIATHDLELGALEQETQERVRNYCFESTISQGELQFEYQLHRGVATNKNATFLLEKMKIV</sequence>
<name>A0ABT8F8J9_9BACT</name>